<reference evidence="1 2" key="1">
    <citation type="submission" date="2023-01" db="EMBL/GenBank/DDBJ databases">
        <title>Analysis of 21 Apiospora genomes using comparative genomics revels a genus with tremendous synthesis potential of carbohydrate active enzymes and secondary metabolites.</title>
        <authorList>
            <person name="Sorensen T."/>
        </authorList>
    </citation>
    <scope>NUCLEOTIDE SEQUENCE [LARGE SCALE GENOMIC DNA]</scope>
    <source>
        <strain evidence="1 2">CBS 20057</strain>
    </source>
</reference>
<comment type="caution">
    <text evidence="1">The sequence shown here is derived from an EMBL/GenBank/DDBJ whole genome shotgun (WGS) entry which is preliminary data.</text>
</comment>
<keyword evidence="2" id="KW-1185">Reference proteome</keyword>
<accession>A0ABR1RKR0</accession>
<organism evidence="1 2">
    <name type="scientific">Apiospora marii</name>
    <dbReference type="NCBI Taxonomy" id="335849"/>
    <lineage>
        <taxon>Eukaryota</taxon>
        <taxon>Fungi</taxon>
        <taxon>Dikarya</taxon>
        <taxon>Ascomycota</taxon>
        <taxon>Pezizomycotina</taxon>
        <taxon>Sordariomycetes</taxon>
        <taxon>Xylariomycetidae</taxon>
        <taxon>Amphisphaeriales</taxon>
        <taxon>Apiosporaceae</taxon>
        <taxon>Apiospora</taxon>
    </lineage>
</organism>
<gene>
    <name evidence="1" type="ORF">PG991_008428</name>
</gene>
<evidence type="ECO:0000313" key="2">
    <source>
        <dbReference type="Proteomes" id="UP001396898"/>
    </source>
</evidence>
<protein>
    <submittedName>
        <fullName evidence="1">Uncharacterized protein</fullName>
    </submittedName>
</protein>
<proteinExistence type="predicted"/>
<dbReference type="EMBL" id="JAQQWI010000012">
    <property type="protein sequence ID" value="KAK8015540.1"/>
    <property type="molecule type" value="Genomic_DNA"/>
</dbReference>
<sequence>MWAWMVRVPQPTTDKRRHHPALTHTPLDDRNQRKEYIVRDDTQIVLQCPANPHTTLRYPISANGSRPSLVLGRVPKRTLAGARQPVLRRMGSTVIHDDVRTWDLPKLRLPYRDILAPTYYSP</sequence>
<evidence type="ECO:0000313" key="1">
    <source>
        <dbReference type="EMBL" id="KAK8015540.1"/>
    </source>
</evidence>
<dbReference type="Proteomes" id="UP001396898">
    <property type="component" value="Unassembled WGS sequence"/>
</dbReference>
<name>A0ABR1RKR0_9PEZI</name>